<keyword evidence="1" id="KW-0812">Transmembrane</keyword>
<reference evidence="2" key="2">
    <citation type="submission" date="2023-06" db="EMBL/GenBank/DDBJ databases">
        <authorList>
            <person name="Swenson N.G."/>
            <person name="Wegrzyn J.L."/>
            <person name="Mcevoy S.L."/>
        </authorList>
    </citation>
    <scope>NUCLEOTIDE SEQUENCE</scope>
    <source>
        <strain evidence="2">NS2018</strain>
        <tissue evidence="2">Leaf</tissue>
    </source>
</reference>
<name>A0AA39W0Y2_ACESA</name>
<sequence>MCQKKRRDSKACEKRKQQNSEPNNKLTWNIEDEVVKVLEKGIALGFNFYGRKKELLDIIAKRDEVNDNRFQDLVRRLQFLFAFLWFASCVAVLCCVLGVFAVLGPQQVYRPVNKQVQIISQDDTNGFTMHIETDSDADHVVHNCDNDQQDTRGMSQNVGTLNTEALVDNPDPKEVDNMQLLVLKE</sequence>
<keyword evidence="1" id="KW-1133">Transmembrane helix</keyword>
<reference evidence="2" key="1">
    <citation type="journal article" date="2022" name="Plant J.">
        <title>Strategies of tolerance reflected in two North American maple genomes.</title>
        <authorList>
            <person name="McEvoy S.L."/>
            <person name="Sezen U.U."/>
            <person name="Trouern-Trend A."/>
            <person name="McMahon S.M."/>
            <person name="Schaberg P.G."/>
            <person name="Yang J."/>
            <person name="Wegrzyn J.L."/>
            <person name="Swenson N.G."/>
        </authorList>
    </citation>
    <scope>NUCLEOTIDE SEQUENCE</scope>
    <source>
        <strain evidence="2">NS2018</strain>
    </source>
</reference>
<protein>
    <submittedName>
        <fullName evidence="2">Uncharacterized protein</fullName>
    </submittedName>
</protein>
<organism evidence="2 3">
    <name type="scientific">Acer saccharum</name>
    <name type="common">Sugar maple</name>
    <dbReference type="NCBI Taxonomy" id="4024"/>
    <lineage>
        <taxon>Eukaryota</taxon>
        <taxon>Viridiplantae</taxon>
        <taxon>Streptophyta</taxon>
        <taxon>Embryophyta</taxon>
        <taxon>Tracheophyta</taxon>
        <taxon>Spermatophyta</taxon>
        <taxon>Magnoliopsida</taxon>
        <taxon>eudicotyledons</taxon>
        <taxon>Gunneridae</taxon>
        <taxon>Pentapetalae</taxon>
        <taxon>rosids</taxon>
        <taxon>malvids</taxon>
        <taxon>Sapindales</taxon>
        <taxon>Sapindaceae</taxon>
        <taxon>Hippocastanoideae</taxon>
        <taxon>Acereae</taxon>
        <taxon>Acer</taxon>
    </lineage>
</organism>
<dbReference type="AlphaFoldDB" id="A0AA39W0Y2"/>
<keyword evidence="1" id="KW-0472">Membrane</keyword>
<proteinExistence type="predicted"/>
<evidence type="ECO:0000313" key="3">
    <source>
        <dbReference type="Proteomes" id="UP001168877"/>
    </source>
</evidence>
<feature type="transmembrane region" description="Helical" evidence="1">
    <location>
        <begin position="79"/>
        <end position="103"/>
    </location>
</feature>
<evidence type="ECO:0000256" key="1">
    <source>
        <dbReference type="SAM" id="Phobius"/>
    </source>
</evidence>
<dbReference type="Proteomes" id="UP001168877">
    <property type="component" value="Unassembled WGS sequence"/>
</dbReference>
<comment type="caution">
    <text evidence="2">The sequence shown here is derived from an EMBL/GenBank/DDBJ whole genome shotgun (WGS) entry which is preliminary data.</text>
</comment>
<evidence type="ECO:0000313" key="2">
    <source>
        <dbReference type="EMBL" id="KAK0600147.1"/>
    </source>
</evidence>
<accession>A0AA39W0Y2</accession>
<dbReference type="EMBL" id="JAUESC010000003">
    <property type="protein sequence ID" value="KAK0600147.1"/>
    <property type="molecule type" value="Genomic_DNA"/>
</dbReference>
<gene>
    <name evidence="2" type="ORF">LWI29_012125</name>
</gene>
<keyword evidence="3" id="KW-1185">Reference proteome</keyword>